<protein>
    <submittedName>
        <fullName evidence="3">Luciferase family oxidoreductase, group 1</fullName>
    </submittedName>
</protein>
<evidence type="ECO:0000313" key="3">
    <source>
        <dbReference type="EMBL" id="SIT79923.1"/>
    </source>
</evidence>
<dbReference type="GO" id="GO:0005829">
    <property type="term" value="C:cytosol"/>
    <property type="evidence" value="ECO:0007669"/>
    <property type="project" value="TreeGrafter"/>
</dbReference>
<dbReference type="RefSeq" id="WP_076757568.1">
    <property type="nucleotide sequence ID" value="NZ_FTPL01000002.1"/>
</dbReference>
<dbReference type="PANTHER" id="PTHR30137:SF6">
    <property type="entry name" value="LUCIFERASE-LIKE MONOOXYGENASE"/>
    <property type="match status" value="1"/>
</dbReference>
<dbReference type="Proteomes" id="UP000187550">
    <property type="component" value="Unassembled WGS sequence"/>
</dbReference>
<name>A0A1U7PM50_9BACI</name>
<dbReference type="InterPro" id="IPR036661">
    <property type="entry name" value="Luciferase-like_sf"/>
</dbReference>
<dbReference type="EMBL" id="FTPL01000002">
    <property type="protein sequence ID" value="SIT79923.1"/>
    <property type="molecule type" value="Genomic_DNA"/>
</dbReference>
<organism evidence="3 4">
    <name type="scientific">Edaphobacillus lindanitolerans</name>
    <dbReference type="NCBI Taxonomy" id="550447"/>
    <lineage>
        <taxon>Bacteria</taxon>
        <taxon>Bacillati</taxon>
        <taxon>Bacillota</taxon>
        <taxon>Bacilli</taxon>
        <taxon>Bacillales</taxon>
        <taxon>Bacillaceae</taxon>
        <taxon>Edaphobacillus</taxon>
    </lineage>
</organism>
<dbReference type="FunFam" id="3.20.20.30:FF:000002">
    <property type="entry name" value="LLM class flavin-dependent oxidoreductase"/>
    <property type="match status" value="1"/>
</dbReference>
<reference evidence="4" key="1">
    <citation type="submission" date="2017-01" db="EMBL/GenBank/DDBJ databases">
        <authorList>
            <person name="Varghese N."/>
            <person name="Submissions S."/>
        </authorList>
    </citation>
    <scope>NUCLEOTIDE SEQUENCE [LARGE SCALE GENOMIC DNA]</scope>
    <source>
        <strain evidence="4">MNA4</strain>
    </source>
</reference>
<sequence length="339" mass="37619">MLIRENAKKFDGIPLSILDLVQISEGHDTGDAIGNSVKLIKSAEQWGFNRYWLAEHHNMPGVASSATAVLIGKLAGETKEIRVGSGGVMLPNHAPLIVAEQFGTLDAMYPGRIDLGLGRAPGTDQPTMWALRRNRNGSADDFPREVTELQAYFKGGEDMRVRAFPGEGQDIPIWLLGSSGFSAHLSARKGMPFSFASHFAPGYLLPALESYRSSFEPSEQLKEPHAMPGVNVLIADTQEEAEFLGTTHMRQFLSIIRDERGKVKPPVENMDELWTPTEKQYVMQTLDPRTTLIGTPDQVRAGLRSLIDLTQAQELIVNTVAFDFKDRLRSFEYLAEMMD</sequence>
<accession>A0A1U7PM50</accession>
<comment type="similarity">
    <text evidence="1">To bacterial alkanal monooxygenase alpha and beta chains.</text>
</comment>
<feature type="domain" description="Luciferase-like" evidence="2">
    <location>
        <begin position="16"/>
        <end position="307"/>
    </location>
</feature>
<dbReference type="Gene3D" id="3.20.20.30">
    <property type="entry name" value="Luciferase-like domain"/>
    <property type="match status" value="1"/>
</dbReference>
<dbReference type="SUPFAM" id="SSF51679">
    <property type="entry name" value="Bacterial luciferase-like"/>
    <property type="match status" value="1"/>
</dbReference>
<dbReference type="OrthoDB" id="9780518at2"/>
<dbReference type="Pfam" id="PF00296">
    <property type="entry name" value="Bac_luciferase"/>
    <property type="match status" value="1"/>
</dbReference>
<evidence type="ECO:0000313" key="4">
    <source>
        <dbReference type="Proteomes" id="UP000187550"/>
    </source>
</evidence>
<evidence type="ECO:0000259" key="2">
    <source>
        <dbReference type="Pfam" id="PF00296"/>
    </source>
</evidence>
<dbReference type="AlphaFoldDB" id="A0A1U7PM50"/>
<dbReference type="PANTHER" id="PTHR30137">
    <property type="entry name" value="LUCIFERASE-LIKE MONOOXYGENASE"/>
    <property type="match status" value="1"/>
</dbReference>
<dbReference type="STRING" id="550447.SAMN05428946_1270"/>
<dbReference type="InterPro" id="IPR050766">
    <property type="entry name" value="Bact_Lucif_Oxidored"/>
</dbReference>
<dbReference type="GO" id="GO:0016705">
    <property type="term" value="F:oxidoreductase activity, acting on paired donors, with incorporation or reduction of molecular oxygen"/>
    <property type="evidence" value="ECO:0007669"/>
    <property type="project" value="InterPro"/>
</dbReference>
<evidence type="ECO:0000256" key="1">
    <source>
        <dbReference type="ARBA" id="ARBA00007789"/>
    </source>
</evidence>
<proteinExistence type="predicted"/>
<gene>
    <name evidence="3" type="ORF">SAMN05428946_1270</name>
</gene>
<dbReference type="InterPro" id="IPR011251">
    <property type="entry name" value="Luciferase-like_dom"/>
</dbReference>
<dbReference type="InterPro" id="IPR019949">
    <property type="entry name" value="CmoO-like"/>
</dbReference>
<keyword evidence="4" id="KW-1185">Reference proteome</keyword>
<dbReference type="NCBIfam" id="TIGR03558">
    <property type="entry name" value="oxido_grp_1"/>
    <property type="match status" value="1"/>
</dbReference>
<dbReference type="CDD" id="cd00347">
    <property type="entry name" value="Flavin_utilizing_monoxygenases"/>
    <property type="match status" value="1"/>
</dbReference>